<reference evidence="2" key="1">
    <citation type="submission" date="2018-02" db="EMBL/GenBank/DDBJ databases">
        <title>Rhizophora mucronata_Transcriptome.</title>
        <authorList>
            <person name="Meera S.P."/>
            <person name="Sreeshan A."/>
            <person name="Augustine A."/>
        </authorList>
    </citation>
    <scope>NUCLEOTIDE SEQUENCE</scope>
    <source>
        <tissue evidence="2">Leaf</tissue>
    </source>
</reference>
<sequence>MFSTLVMSAKAITMLKAVTTLVVYFYTCAYTYYLPKFI</sequence>
<organism evidence="2">
    <name type="scientific">Rhizophora mucronata</name>
    <name type="common">Asiatic mangrove</name>
    <dbReference type="NCBI Taxonomy" id="61149"/>
    <lineage>
        <taxon>Eukaryota</taxon>
        <taxon>Viridiplantae</taxon>
        <taxon>Streptophyta</taxon>
        <taxon>Embryophyta</taxon>
        <taxon>Tracheophyta</taxon>
        <taxon>Spermatophyta</taxon>
        <taxon>Magnoliopsida</taxon>
        <taxon>eudicotyledons</taxon>
        <taxon>Gunneridae</taxon>
        <taxon>Pentapetalae</taxon>
        <taxon>rosids</taxon>
        <taxon>fabids</taxon>
        <taxon>Malpighiales</taxon>
        <taxon>Rhizophoraceae</taxon>
        <taxon>Rhizophora</taxon>
    </lineage>
</organism>
<feature type="transmembrane region" description="Helical" evidence="1">
    <location>
        <begin position="12"/>
        <end position="33"/>
    </location>
</feature>
<keyword evidence="1" id="KW-0812">Transmembrane</keyword>
<evidence type="ECO:0000313" key="2">
    <source>
        <dbReference type="EMBL" id="MBX42968.1"/>
    </source>
</evidence>
<evidence type="ECO:0000256" key="1">
    <source>
        <dbReference type="SAM" id="Phobius"/>
    </source>
</evidence>
<name>A0A2P2NKD7_RHIMU</name>
<keyword evidence="1" id="KW-0472">Membrane</keyword>
<dbReference type="EMBL" id="GGEC01062484">
    <property type="protein sequence ID" value="MBX42968.1"/>
    <property type="molecule type" value="Transcribed_RNA"/>
</dbReference>
<proteinExistence type="predicted"/>
<dbReference type="AlphaFoldDB" id="A0A2P2NKD7"/>
<keyword evidence="1" id="KW-1133">Transmembrane helix</keyword>
<accession>A0A2P2NKD7</accession>
<protein>
    <submittedName>
        <fullName evidence="2">Uncharacterized protein</fullName>
    </submittedName>
</protein>